<evidence type="ECO:0000313" key="1">
    <source>
        <dbReference type="EMBL" id="EEY04669.1"/>
    </source>
</evidence>
<dbReference type="EMBL" id="EQ999582">
    <property type="protein sequence ID" value="EEY04669.1"/>
    <property type="molecule type" value="Genomic_DNA"/>
</dbReference>
<dbReference type="AlphaFoldDB" id="A0A7U8K9Q6"/>
<reference evidence="1 2" key="1">
    <citation type="submission" date="2009-01" db="EMBL/GenBank/DDBJ databases">
        <title>The Genome Sequence of Brucella neotomae 5K33.</title>
        <authorList>
            <consortium name="The Broad Institute Genome Sequencing Platform"/>
            <person name="Ward D."/>
            <person name="Young S.K."/>
            <person name="Kodira C.D."/>
            <person name="Zeng Q."/>
            <person name="Koehrsen M."/>
            <person name="Alvarado L."/>
            <person name="Berlin A."/>
            <person name="Borenstein D."/>
            <person name="Chen Z."/>
            <person name="Engels R."/>
            <person name="Freedman E."/>
            <person name="Gellesch M."/>
            <person name="Goldberg J."/>
            <person name="Griggs A."/>
            <person name="Gujja S."/>
            <person name="Heiman D."/>
            <person name="Hepburn T."/>
            <person name="Howarth C."/>
            <person name="Jen D."/>
            <person name="Larson L."/>
            <person name="Lewis B."/>
            <person name="Mehta T."/>
            <person name="Park D."/>
            <person name="Pearson M."/>
            <person name="Roberts A."/>
            <person name="Saif S."/>
            <person name="Shea T."/>
            <person name="Shenoy N."/>
            <person name="Sisk P."/>
            <person name="Stolte C."/>
            <person name="Sykes S."/>
            <person name="Walk T."/>
            <person name="White J."/>
            <person name="Yandava C."/>
            <person name="Whatmore A.M."/>
            <person name="Perrett L.L."/>
            <person name="O'Callaghan D."/>
            <person name="Nusbaum C."/>
            <person name="Galagan J."/>
            <person name="Birren B."/>
        </authorList>
    </citation>
    <scope>NUCLEOTIDE SEQUENCE [LARGE SCALE GENOMIC DNA]</scope>
    <source>
        <strain evidence="1 2">5K33</strain>
    </source>
</reference>
<name>A0A7U8K9Q6_BRUNE</name>
<gene>
    <name evidence="1" type="ORF">BANG_01380</name>
</gene>
<proteinExistence type="predicted"/>
<sequence>MGTTIAWVAKSDYLPALPLLYNGTTISLTTGSTFLSGASDAPYVYFVTGQEDPWEFQPI</sequence>
<evidence type="ECO:0000313" key="2">
    <source>
        <dbReference type="Proteomes" id="UP000005727"/>
    </source>
</evidence>
<dbReference type="Proteomes" id="UP000005727">
    <property type="component" value="Unassembled WGS sequence"/>
</dbReference>
<accession>A0A7U8K9Q6</accession>
<protein>
    <submittedName>
        <fullName evidence="1">Uncharacterized protein</fullName>
    </submittedName>
</protein>
<keyword evidence="2" id="KW-1185">Reference proteome</keyword>
<organism evidence="1 2">
    <name type="scientific">Brucella neotomae 5K33</name>
    <dbReference type="NCBI Taxonomy" id="520456"/>
    <lineage>
        <taxon>Bacteria</taxon>
        <taxon>Pseudomonadati</taxon>
        <taxon>Pseudomonadota</taxon>
        <taxon>Alphaproteobacteria</taxon>
        <taxon>Hyphomicrobiales</taxon>
        <taxon>Brucellaceae</taxon>
        <taxon>Brucella/Ochrobactrum group</taxon>
        <taxon>Brucella</taxon>
    </lineage>
</organism>